<feature type="domain" description="Alpha/beta hydrolase fold-3" evidence="4">
    <location>
        <begin position="73"/>
        <end position="273"/>
    </location>
</feature>
<sequence>MSVRMALTRAYVRWRYRARHDLVRTMRLLPARQAPAPVPEDVTRACVVSSVTLLGDRTVVTVAPRRQPPGPHVVYLHGGAYVYAIQEKHWTVIARLVEESGATFHIPLYGLAPASTVDDAYPLIDEVMSRVRAEAGSQPVFLSGDSAGGGLALGQAIRMRDAGDEPVRQILLFSPWTDLMLDDPALLRWHQRDPMLSRDMLIACGELWSGDRDPADPVASPLRADLRGLPPLVTYIGGHDLLLLDACHLHANVRAAGGQSELQVWPSGFHVFMAALSTREAREVMADASRRFAGNGMRSPASSQISGRP</sequence>
<name>A0ABV5T3P9_9MICO</name>
<comment type="similarity">
    <text evidence="1">Belongs to the 'GDXG' lipolytic enzyme family.</text>
</comment>
<dbReference type="InterPro" id="IPR033140">
    <property type="entry name" value="Lipase_GDXG_put_SER_AS"/>
</dbReference>
<protein>
    <submittedName>
        <fullName evidence="5">Alpha/beta hydrolase fold domain-containing protein</fullName>
    </submittedName>
</protein>
<evidence type="ECO:0000259" key="4">
    <source>
        <dbReference type="Pfam" id="PF07859"/>
    </source>
</evidence>
<reference evidence="5 6" key="1">
    <citation type="submission" date="2024-09" db="EMBL/GenBank/DDBJ databases">
        <authorList>
            <person name="Sun Q."/>
            <person name="Mori K."/>
        </authorList>
    </citation>
    <scope>NUCLEOTIDE SEQUENCE [LARGE SCALE GENOMIC DNA]</scope>
    <source>
        <strain evidence="5 6">JCM 1342</strain>
    </source>
</reference>
<keyword evidence="6" id="KW-1185">Reference proteome</keyword>
<gene>
    <name evidence="5" type="ORF">ACFFPJ_15415</name>
</gene>
<dbReference type="GO" id="GO:0016787">
    <property type="term" value="F:hydrolase activity"/>
    <property type="evidence" value="ECO:0007669"/>
    <property type="project" value="UniProtKB-KW"/>
</dbReference>
<dbReference type="EMBL" id="JBHMBE010000007">
    <property type="protein sequence ID" value="MFB9647185.1"/>
    <property type="molecule type" value="Genomic_DNA"/>
</dbReference>
<dbReference type="Pfam" id="PF07859">
    <property type="entry name" value="Abhydrolase_3"/>
    <property type="match status" value="1"/>
</dbReference>
<dbReference type="SUPFAM" id="SSF53474">
    <property type="entry name" value="alpha/beta-Hydrolases"/>
    <property type="match status" value="1"/>
</dbReference>
<evidence type="ECO:0000256" key="3">
    <source>
        <dbReference type="PROSITE-ProRule" id="PRU10038"/>
    </source>
</evidence>
<dbReference type="PANTHER" id="PTHR48081:SF8">
    <property type="entry name" value="ALPHA_BETA HYDROLASE FOLD-3 DOMAIN-CONTAINING PROTEIN-RELATED"/>
    <property type="match status" value="1"/>
</dbReference>
<dbReference type="PANTHER" id="PTHR48081">
    <property type="entry name" value="AB HYDROLASE SUPERFAMILY PROTEIN C4A8.06C"/>
    <property type="match status" value="1"/>
</dbReference>
<feature type="active site" evidence="3">
    <location>
        <position position="146"/>
    </location>
</feature>
<dbReference type="PROSITE" id="PS01174">
    <property type="entry name" value="LIPASE_GDXG_SER"/>
    <property type="match status" value="1"/>
</dbReference>
<comment type="caution">
    <text evidence="5">The sequence shown here is derived from an EMBL/GenBank/DDBJ whole genome shotgun (WGS) entry which is preliminary data.</text>
</comment>
<keyword evidence="2 5" id="KW-0378">Hydrolase</keyword>
<dbReference type="RefSeq" id="WP_344715559.1">
    <property type="nucleotide sequence ID" value="NZ_BAAAWH010000001.1"/>
</dbReference>
<dbReference type="InterPro" id="IPR050300">
    <property type="entry name" value="GDXG_lipolytic_enzyme"/>
</dbReference>
<dbReference type="InterPro" id="IPR013094">
    <property type="entry name" value="AB_hydrolase_3"/>
</dbReference>
<dbReference type="InterPro" id="IPR029058">
    <property type="entry name" value="AB_hydrolase_fold"/>
</dbReference>
<evidence type="ECO:0000256" key="1">
    <source>
        <dbReference type="ARBA" id="ARBA00010515"/>
    </source>
</evidence>
<dbReference type="Proteomes" id="UP001589611">
    <property type="component" value="Unassembled WGS sequence"/>
</dbReference>
<accession>A0ABV5T3P9</accession>
<dbReference type="Gene3D" id="3.40.50.1820">
    <property type="entry name" value="alpha/beta hydrolase"/>
    <property type="match status" value="1"/>
</dbReference>
<organism evidence="5 6">
    <name type="scientific">Microbacterium terregens</name>
    <dbReference type="NCBI Taxonomy" id="69363"/>
    <lineage>
        <taxon>Bacteria</taxon>
        <taxon>Bacillati</taxon>
        <taxon>Actinomycetota</taxon>
        <taxon>Actinomycetes</taxon>
        <taxon>Micrococcales</taxon>
        <taxon>Microbacteriaceae</taxon>
        <taxon>Microbacterium</taxon>
    </lineage>
</organism>
<evidence type="ECO:0000313" key="6">
    <source>
        <dbReference type="Proteomes" id="UP001589611"/>
    </source>
</evidence>
<evidence type="ECO:0000313" key="5">
    <source>
        <dbReference type="EMBL" id="MFB9647185.1"/>
    </source>
</evidence>
<proteinExistence type="inferred from homology"/>
<evidence type="ECO:0000256" key="2">
    <source>
        <dbReference type="ARBA" id="ARBA00022801"/>
    </source>
</evidence>